<keyword evidence="3" id="KW-1185">Reference proteome</keyword>
<accession>A0A8H7T1T4</accession>
<evidence type="ECO:0000313" key="2">
    <source>
        <dbReference type="EMBL" id="KAG4410706.1"/>
    </source>
</evidence>
<organism evidence="2 3">
    <name type="scientific">Cadophora malorum</name>
    <dbReference type="NCBI Taxonomy" id="108018"/>
    <lineage>
        <taxon>Eukaryota</taxon>
        <taxon>Fungi</taxon>
        <taxon>Dikarya</taxon>
        <taxon>Ascomycota</taxon>
        <taxon>Pezizomycotina</taxon>
        <taxon>Leotiomycetes</taxon>
        <taxon>Helotiales</taxon>
        <taxon>Ploettnerulaceae</taxon>
        <taxon>Cadophora</taxon>
    </lineage>
</organism>
<name>A0A8H7T1T4_9HELO</name>
<protein>
    <submittedName>
        <fullName evidence="2">Uncharacterized protein</fullName>
    </submittedName>
</protein>
<gene>
    <name evidence="2" type="ORF">IFR04_016160</name>
</gene>
<evidence type="ECO:0000313" key="3">
    <source>
        <dbReference type="Proteomes" id="UP000664132"/>
    </source>
</evidence>
<comment type="caution">
    <text evidence="2">The sequence shown here is derived from an EMBL/GenBank/DDBJ whole genome shotgun (WGS) entry which is preliminary data.</text>
</comment>
<feature type="signal peptide" evidence="1">
    <location>
        <begin position="1"/>
        <end position="18"/>
    </location>
</feature>
<feature type="chain" id="PRO_5034223671" evidence="1">
    <location>
        <begin position="19"/>
        <end position="115"/>
    </location>
</feature>
<proteinExistence type="predicted"/>
<dbReference type="AlphaFoldDB" id="A0A8H7T1T4"/>
<reference evidence="2" key="1">
    <citation type="submission" date="2021-02" db="EMBL/GenBank/DDBJ databases">
        <title>Genome sequence Cadophora malorum strain M34.</title>
        <authorList>
            <person name="Stefanovic E."/>
            <person name="Vu D."/>
            <person name="Scully C."/>
            <person name="Dijksterhuis J."/>
            <person name="Roader J."/>
            <person name="Houbraken J."/>
        </authorList>
    </citation>
    <scope>NUCLEOTIDE SEQUENCE</scope>
    <source>
        <strain evidence="2">M34</strain>
    </source>
</reference>
<sequence length="115" mass="11375">MQFSVTALLLALSALSTASVITERQNGGRVVPTGACCVANTSLKQDACTTDAGAAGRCVPGGNPCGGSLSCVATANLECDAAVIERGKSLCRAKVAGGFIDGANVITSLSQAKVN</sequence>
<evidence type="ECO:0000256" key="1">
    <source>
        <dbReference type="SAM" id="SignalP"/>
    </source>
</evidence>
<keyword evidence="1" id="KW-0732">Signal</keyword>
<dbReference type="Proteomes" id="UP000664132">
    <property type="component" value="Unassembled WGS sequence"/>
</dbReference>
<dbReference type="OrthoDB" id="4153862at2759"/>
<dbReference type="EMBL" id="JAFJYH010000610">
    <property type="protein sequence ID" value="KAG4410706.1"/>
    <property type="molecule type" value="Genomic_DNA"/>
</dbReference>